<evidence type="ECO:0000256" key="8">
    <source>
        <dbReference type="SAM" id="Phobius"/>
    </source>
</evidence>
<dbReference type="FunFam" id="1.10.3860.10:FF:000001">
    <property type="entry name" value="C4-dicarboxylate transport protein"/>
    <property type="match status" value="1"/>
</dbReference>
<accession>A0A160TC70</accession>
<dbReference type="PRINTS" id="PR00173">
    <property type="entry name" value="EDTRNSPORT"/>
</dbReference>
<feature type="transmembrane region" description="Helical" evidence="8">
    <location>
        <begin position="155"/>
        <end position="174"/>
    </location>
</feature>
<dbReference type="InterPro" id="IPR050746">
    <property type="entry name" value="DAACS"/>
</dbReference>
<feature type="transmembrane region" description="Helical" evidence="8">
    <location>
        <begin position="189"/>
        <end position="212"/>
    </location>
</feature>
<evidence type="ECO:0000256" key="6">
    <source>
        <dbReference type="ARBA" id="ARBA00022989"/>
    </source>
</evidence>
<evidence type="ECO:0000256" key="7">
    <source>
        <dbReference type="ARBA" id="ARBA00023136"/>
    </source>
</evidence>
<evidence type="ECO:0000256" key="2">
    <source>
        <dbReference type="ARBA" id="ARBA00022448"/>
    </source>
</evidence>
<dbReference type="PANTHER" id="PTHR11958:SF63">
    <property type="entry name" value="AMINO ACID TRANSPORTER"/>
    <property type="match status" value="1"/>
</dbReference>
<dbReference type="Gene3D" id="1.10.3860.10">
    <property type="entry name" value="Sodium:dicarboxylate symporter"/>
    <property type="match status" value="1"/>
</dbReference>
<keyword evidence="3" id="KW-1003">Cell membrane</keyword>
<dbReference type="SUPFAM" id="SSF118215">
    <property type="entry name" value="Proton glutamate symport protein"/>
    <property type="match status" value="1"/>
</dbReference>
<name>A0A160TC70_9ZZZZ</name>
<dbReference type="Pfam" id="PF00375">
    <property type="entry name" value="SDF"/>
    <property type="match status" value="1"/>
</dbReference>
<evidence type="ECO:0000313" key="9">
    <source>
        <dbReference type="EMBL" id="CUS40279.1"/>
    </source>
</evidence>
<evidence type="ECO:0000256" key="3">
    <source>
        <dbReference type="ARBA" id="ARBA00022475"/>
    </source>
</evidence>
<dbReference type="InterPro" id="IPR001991">
    <property type="entry name" value="Na-dicarboxylate_symporter"/>
</dbReference>
<feature type="transmembrane region" description="Helical" evidence="8">
    <location>
        <begin position="91"/>
        <end position="113"/>
    </location>
</feature>
<evidence type="ECO:0000256" key="1">
    <source>
        <dbReference type="ARBA" id="ARBA00004651"/>
    </source>
</evidence>
<evidence type="ECO:0000256" key="4">
    <source>
        <dbReference type="ARBA" id="ARBA00022692"/>
    </source>
</evidence>
<evidence type="ECO:0000256" key="5">
    <source>
        <dbReference type="ARBA" id="ARBA00022847"/>
    </source>
</evidence>
<sequence length="423" mass="44672">MTLTKQILLAMVAAILLGGLAQQLLAMPNLYEPLRYVLDDVLLGGVFALAGKIFVASLKLLVVPLVFVSLVCGVCHLRDQSTLGWLSLKTILLYLATTAIAITIALTMATLVGPGKGIDLVTETTFSPPAAMPLLDVLVNIFPTNPFKAMVDGNMLQVIVFALLIGLAIGRSGVAGERIGHQFNDWNEILMTLISLLMKFAPYGVFSLLFVLFAKQGLGAISDLAVYMLTVIAVLLIHGLIVYPLILRVFTGLSPFVFLAKMSHVQLFAFSTASSNATLPVTMKTVEEGLGVQKRVASFALPMGATINMDGTAIMQGVATVFISQAFGLELTIGNFVMVIVTATLASIGTAGVPGVGLVTLALVLQQVGLPVEGIALIIGVDRLLDMIRTAVNVTGDAMVSVVVARSEGALDEACYYDKQASS</sequence>
<reference evidence="9" key="1">
    <citation type="submission" date="2015-10" db="EMBL/GenBank/DDBJ databases">
        <authorList>
            <person name="Gilbert D.G."/>
        </authorList>
    </citation>
    <scope>NUCLEOTIDE SEQUENCE</scope>
</reference>
<dbReference type="PANTHER" id="PTHR11958">
    <property type="entry name" value="SODIUM/DICARBOXYLATE SYMPORTER-RELATED"/>
    <property type="match status" value="1"/>
</dbReference>
<gene>
    <name evidence="9" type="ORF">MGWOODY_Tha970</name>
</gene>
<comment type="subcellular location">
    <subcellularLocation>
        <location evidence="1">Cell membrane</location>
        <topology evidence="1">Multi-pass membrane protein</topology>
    </subcellularLocation>
</comment>
<keyword evidence="2" id="KW-0813">Transport</keyword>
<feature type="transmembrane region" description="Helical" evidence="8">
    <location>
        <begin position="336"/>
        <end position="365"/>
    </location>
</feature>
<feature type="transmembrane region" description="Helical" evidence="8">
    <location>
        <begin position="224"/>
        <end position="246"/>
    </location>
</feature>
<dbReference type="GO" id="GO:0005886">
    <property type="term" value="C:plasma membrane"/>
    <property type="evidence" value="ECO:0007669"/>
    <property type="project" value="UniProtKB-SubCell"/>
</dbReference>
<dbReference type="AlphaFoldDB" id="A0A160TC70"/>
<keyword evidence="6 8" id="KW-1133">Transmembrane helix</keyword>
<dbReference type="GO" id="GO:0015293">
    <property type="term" value="F:symporter activity"/>
    <property type="evidence" value="ECO:0007669"/>
    <property type="project" value="UniProtKB-KW"/>
</dbReference>
<keyword evidence="7 8" id="KW-0472">Membrane</keyword>
<organism evidence="9">
    <name type="scientific">hydrothermal vent metagenome</name>
    <dbReference type="NCBI Taxonomy" id="652676"/>
    <lineage>
        <taxon>unclassified sequences</taxon>
        <taxon>metagenomes</taxon>
        <taxon>ecological metagenomes</taxon>
    </lineage>
</organism>
<dbReference type="InterPro" id="IPR036458">
    <property type="entry name" value="Na:dicarbo_symporter_sf"/>
</dbReference>
<keyword evidence="4 8" id="KW-0812">Transmembrane</keyword>
<protein>
    <submittedName>
        <fullName evidence="9">Proton/glutamate symport protein @ Sodium/glutamate symport protein</fullName>
    </submittedName>
</protein>
<dbReference type="EMBL" id="CZQC01000006">
    <property type="protein sequence ID" value="CUS40279.1"/>
    <property type="molecule type" value="Genomic_DNA"/>
</dbReference>
<keyword evidence="5" id="KW-0769">Symport</keyword>
<feature type="transmembrane region" description="Helical" evidence="8">
    <location>
        <begin position="45"/>
        <end position="71"/>
    </location>
</feature>
<proteinExistence type="predicted"/>
<dbReference type="GO" id="GO:0006835">
    <property type="term" value="P:dicarboxylic acid transport"/>
    <property type="evidence" value="ECO:0007669"/>
    <property type="project" value="UniProtKB-ARBA"/>
</dbReference>